<protein>
    <submittedName>
        <fullName evidence="2">Uncharacterized protein</fullName>
    </submittedName>
</protein>
<feature type="region of interest" description="Disordered" evidence="1">
    <location>
        <begin position="140"/>
        <end position="163"/>
    </location>
</feature>
<dbReference type="EMBL" id="LN902156">
    <property type="protein sequence ID" value="CUT98466.1"/>
    <property type="molecule type" value="Genomic_DNA"/>
</dbReference>
<accession>A0A0S4MMB7</accession>
<keyword evidence="3" id="KW-1185">Reference proteome</keyword>
<reference evidence="2" key="1">
    <citation type="journal article" date="2013" name="Nature">
        <title>The genomes of four tapeworm species reveal adaptations to parasitism.</title>
        <authorList>
            <person name="Tsai I.J."/>
            <person name="Zarowiecki M."/>
            <person name="Holroyd N."/>
            <person name="Garciarrubio A."/>
            <person name="Sanchez-Flores A."/>
            <person name="Brooks K.L."/>
            <person name="Tracey A."/>
            <person name="Bobes R.J."/>
            <person name="Fragoso G."/>
            <person name="Sciutto E."/>
            <person name="Aslett M."/>
            <person name="Beasley H."/>
            <person name="Bennett H.M."/>
            <person name="Cai J."/>
            <person name="Camicia F."/>
            <person name="Clark R."/>
            <person name="Cucher M."/>
            <person name="De Silva N."/>
            <person name="Day T.A."/>
            <person name="Deplazes P."/>
            <person name="Estrada K."/>
            <person name="Fernandez C."/>
            <person name="Holland P.W."/>
            <person name="Hou J."/>
            <person name="Hu S."/>
            <person name="Huckvale T."/>
            <person name="Hung S.S."/>
            <person name="Kamenetzky L."/>
            <person name="Keane J.A."/>
            <person name="Kiss F."/>
            <person name="Koziol U."/>
            <person name="Lambert O."/>
            <person name="Liu K."/>
            <person name="Luo X."/>
            <person name="Luo Y."/>
            <person name="Macchiaroli N."/>
            <person name="Nichol S."/>
            <person name="Paps J."/>
            <person name="Parkinson J."/>
            <person name="Pouchkina-Stantcheva N."/>
            <person name="Riddiford N."/>
            <person name="Rosenzvit M."/>
            <person name="Salinas G."/>
            <person name="Wasmuth J.D."/>
            <person name="Zamanian M."/>
            <person name="Zheng Y."/>
            <person name="Cai X."/>
            <person name="Soberon X."/>
            <person name="Olson P.D."/>
            <person name="Laclette J.P."/>
            <person name="Brehm K."/>
            <person name="Berriman M."/>
            <person name="Garciarrubio A."/>
            <person name="Bobes R.J."/>
            <person name="Fragoso G."/>
            <person name="Sanchez-Flores A."/>
            <person name="Estrada K."/>
            <person name="Cevallos M.A."/>
            <person name="Morett E."/>
            <person name="Gonzalez V."/>
            <person name="Portillo T."/>
            <person name="Ochoa-Leyva A."/>
            <person name="Jose M.V."/>
            <person name="Sciutto E."/>
            <person name="Landa A."/>
            <person name="Jimenez L."/>
            <person name="Valdes V."/>
            <person name="Carrero J.C."/>
            <person name="Larralde C."/>
            <person name="Morales-Montor J."/>
            <person name="Limon-Lason J."/>
            <person name="Soberon X."/>
            <person name="Laclette J.P."/>
        </authorList>
    </citation>
    <scope>NUCLEOTIDE SEQUENCE [LARGE SCALE GENOMIC DNA]</scope>
</reference>
<reference evidence="2" key="2">
    <citation type="submission" date="2015-11" db="EMBL/GenBank/DDBJ databases">
        <authorList>
            <person name="Zhang Y."/>
            <person name="Guo Z."/>
        </authorList>
    </citation>
    <scope>NUCLEOTIDE SEQUENCE</scope>
</reference>
<sequence>MAWIGYCKQFIHSCEATADTYTYSVSWTNRHAHLCRIGNLILFVKSNLLDIQDTGVCLSLAHPTTHFEGFIEAYRQQVNGRFRISATTGSKMKNFGDNYHDREQFVLGNYDGQTTALHSNTRDKQLRPLCADPTTCQYANVSPRSRRTPRDTKRRQNPDASESCPFIQQHSLRITYTQEYRASHGPACRPILQNFVTRGRACLASSNRFRYTVSAIIGTSK</sequence>
<dbReference type="AlphaFoldDB" id="A0A0S4MMB7"/>
<evidence type="ECO:0000256" key="1">
    <source>
        <dbReference type="SAM" id="MobiDB-lite"/>
    </source>
</evidence>
<organism evidence="2 3">
    <name type="scientific">Echinococcus multilocularis</name>
    <name type="common">Fox tapeworm</name>
    <dbReference type="NCBI Taxonomy" id="6211"/>
    <lineage>
        <taxon>Eukaryota</taxon>
        <taxon>Metazoa</taxon>
        <taxon>Spiralia</taxon>
        <taxon>Lophotrochozoa</taxon>
        <taxon>Platyhelminthes</taxon>
        <taxon>Cestoda</taxon>
        <taxon>Eucestoda</taxon>
        <taxon>Cyclophyllidea</taxon>
        <taxon>Taeniidae</taxon>
        <taxon>Echinococcus</taxon>
    </lineage>
</organism>
<proteinExistence type="predicted"/>
<evidence type="ECO:0000313" key="2">
    <source>
        <dbReference type="EMBL" id="CUT98466.1"/>
    </source>
</evidence>
<feature type="compositionally biased region" description="Basic and acidic residues" evidence="1">
    <location>
        <begin position="148"/>
        <end position="157"/>
    </location>
</feature>
<evidence type="ECO:0000313" key="3">
    <source>
        <dbReference type="Proteomes" id="UP000017246"/>
    </source>
</evidence>
<name>A0A0S4MMB7_ECHMU</name>
<dbReference type="Proteomes" id="UP000017246">
    <property type="component" value="Unassembled WGS sequence"/>
</dbReference>